<dbReference type="InterPro" id="IPR051323">
    <property type="entry name" value="AtsK-like"/>
</dbReference>
<keyword evidence="5" id="KW-0560">Oxidoreductase</keyword>
<evidence type="ECO:0000313" key="8">
    <source>
        <dbReference type="EMBL" id="QIV85672.1"/>
    </source>
</evidence>
<evidence type="ECO:0000256" key="2">
    <source>
        <dbReference type="ARBA" id="ARBA00005896"/>
    </source>
</evidence>
<comment type="similarity">
    <text evidence="2">Belongs to the TfdA dioxygenase family.</text>
</comment>
<keyword evidence="9" id="KW-1185">Reference proteome</keyword>
<keyword evidence="3" id="KW-0479">Metal-binding</keyword>
<dbReference type="Gene3D" id="3.60.130.10">
    <property type="entry name" value="Clavaminate synthase-like"/>
    <property type="match status" value="1"/>
</dbReference>
<dbReference type="Pfam" id="PF02668">
    <property type="entry name" value="TauD"/>
    <property type="match status" value="1"/>
</dbReference>
<dbReference type="InterPro" id="IPR042098">
    <property type="entry name" value="TauD-like_sf"/>
</dbReference>
<reference evidence="8 9" key="1">
    <citation type="submission" date="2018-09" db="EMBL/GenBank/DDBJ databases">
        <title>Glutamicibacter mishrai S5-52T (LMG 29155T = KCTC 39846T).</title>
        <authorList>
            <person name="Das S.K."/>
        </authorList>
    </citation>
    <scope>NUCLEOTIDE SEQUENCE [LARGE SCALE GENOMIC DNA]</scope>
    <source>
        <strain evidence="8 9">S5-52</strain>
    </source>
</reference>
<evidence type="ECO:0000256" key="1">
    <source>
        <dbReference type="ARBA" id="ARBA00001954"/>
    </source>
</evidence>
<dbReference type="EMBL" id="CP032549">
    <property type="protein sequence ID" value="QIV85672.1"/>
    <property type="molecule type" value="Genomic_DNA"/>
</dbReference>
<dbReference type="PANTHER" id="PTHR30468:SF5">
    <property type="entry name" value="ALPHA-KETOGLUTARATE-DEPENDENT SULFATE ESTER DIOXYGENASE"/>
    <property type="match status" value="1"/>
</dbReference>
<dbReference type="PANTHER" id="PTHR30468">
    <property type="entry name" value="ALPHA-KETOGLUTARATE-DEPENDENT SULFONATE DIOXYGENASE"/>
    <property type="match status" value="1"/>
</dbReference>
<organism evidence="8 9">
    <name type="scientific">Glutamicibacter mishrai</name>
    <dbReference type="NCBI Taxonomy" id="1775880"/>
    <lineage>
        <taxon>Bacteria</taxon>
        <taxon>Bacillati</taxon>
        <taxon>Actinomycetota</taxon>
        <taxon>Actinomycetes</taxon>
        <taxon>Micrococcales</taxon>
        <taxon>Micrococcaceae</taxon>
        <taxon>Glutamicibacter</taxon>
    </lineage>
</organism>
<dbReference type="RefSeq" id="WP_172510971.1">
    <property type="nucleotide sequence ID" value="NZ_CP032549.1"/>
</dbReference>
<sequence length="308" mass="34030">MSTTATTRLHVTKLGEHIGARIGGLDLAGALDPDTVSAIREALNEHKALVFSQSGIASDEQQELFASHFGPLTTAHPTVTFEEQVKKTVLPVDSEQSIANQWHTDVTFIVNPPQISTLRAVTLPPYGGETLIANAAAAYRSLPKELQALADTLWAEHSNDSDYVRPRTVNTDKEKEYQEAFVSEKYRTIHPVVRVHPLTGEKGPFIGTFARHVKIVGVSPYESTDLLRLLQSHVTRPEHVVRVAWEPGQLVLFDNRITQHYAVDNYSRAPRKLNRITVAGDIPRSVDGKTSYSVLGDASHYSPIVEVD</sequence>
<dbReference type="Proteomes" id="UP000502331">
    <property type="component" value="Chromosome"/>
</dbReference>
<dbReference type="GO" id="GO:0005737">
    <property type="term" value="C:cytoplasm"/>
    <property type="evidence" value="ECO:0007669"/>
    <property type="project" value="TreeGrafter"/>
</dbReference>
<gene>
    <name evidence="8" type="ORF">D3791_00160</name>
</gene>
<proteinExistence type="inferred from homology"/>
<evidence type="ECO:0000259" key="7">
    <source>
        <dbReference type="Pfam" id="PF02668"/>
    </source>
</evidence>
<dbReference type="GO" id="GO:0046872">
    <property type="term" value="F:metal ion binding"/>
    <property type="evidence" value="ECO:0007669"/>
    <property type="project" value="UniProtKB-KW"/>
</dbReference>
<evidence type="ECO:0000256" key="5">
    <source>
        <dbReference type="ARBA" id="ARBA00023002"/>
    </source>
</evidence>
<evidence type="ECO:0000313" key="9">
    <source>
        <dbReference type="Proteomes" id="UP000502331"/>
    </source>
</evidence>
<evidence type="ECO:0000256" key="3">
    <source>
        <dbReference type="ARBA" id="ARBA00022723"/>
    </source>
</evidence>
<feature type="domain" description="TauD/TfdA-like" evidence="7">
    <location>
        <begin position="11"/>
        <end position="277"/>
    </location>
</feature>
<accession>A0A6H0SDF6</accession>
<dbReference type="AlphaFoldDB" id="A0A6H0SDF6"/>
<protein>
    <submittedName>
        <fullName evidence="8">TauD/TfdA family dioxygenase</fullName>
    </submittedName>
</protein>
<comment type="cofactor">
    <cofactor evidence="1">
        <name>Fe(2+)</name>
        <dbReference type="ChEBI" id="CHEBI:29033"/>
    </cofactor>
</comment>
<dbReference type="InterPro" id="IPR003819">
    <property type="entry name" value="TauD/TfdA-like"/>
</dbReference>
<dbReference type="GO" id="GO:0016706">
    <property type="term" value="F:2-oxoglutarate-dependent dioxygenase activity"/>
    <property type="evidence" value="ECO:0007669"/>
    <property type="project" value="TreeGrafter"/>
</dbReference>
<name>A0A6H0SDF6_9MICC</name>
<evidence type="ECO:0000256" key="6">
    <source>
        <dbReference type="ARBA" id="ARBA00023004"/>
    </source>
</evidence>
<evidence type="ECO:0000256" key="4">
    <source>
        <dbReference type="ARBA" id="ARBA00022964"/>
    </source>
</evidence>
<keyword evidence="6" id="KW-0408">Iron</keyword>
<keyword evidence="4 8" id="KW-0223">Dioxygenase</keyword>
<dbReference type="SUPFAM" id="SSF51197">
    <property type="entry name" value="Clavaminate synthase-like"/>
    <property type="match status" value="1"/>
</dbReference>